<protein>
    <submittedName>
        <fullName evidence="1">Uncharacterized protein</fullName>
    </submittedName>
</protein>
<accession>A0A4Q0QQL4</accession>
<name>A0A4Q0QQL4_9BRAD</name>
<proteinExistence type="predicted"/>
<dbReference type="EMBL" id="RKMK01000010">
    <property type="protein sequence ID" value="RXG97996.1"/>
    <property type="molecule type" value="Genomic_DNA"/>
</dbReference>
<organism evidence="1 2">
    <name type="scientific">Bradyrhizobium zhanjiangense</name>
    <dbReference type="NCBI Taxonomy" id="1325107"/>
    <lineage>
        <taxon>Bacteria</taxon>
        <taxon>Pseudomonadati</taxon>
        <taxon>Pseudomonadota</taxon>
        <taxon>Alphaproteobacteria</taxon>
        <taxon>Hyphomicrobiales</taxon>
        <taxon>Nitrobacteraceae</taxon>
        <taxon>Bradyrhizobium</taxon>
    </lineage>
</organism>
<comment type="caution">
    <text evidence="1">The sequence shown here is derived from an EMBL/GenBank/DDBJ whole genome shotgun (WGS) entry which is preliminary data.</text>
</comment>
<dbReference type="Proteomes" id="UP000290174">
    <property type="component" value="Unassembled WGS sequence"/>
</dbReference>
<reference evidence="1 2" key="1">
    <citation type="submission" date="2018-11" db="EMBL/GenBank/DDBJ databases">
        <title>Bradyrhizobium sp. nov., isolated from effective nodules of peanut in China.</title>
        <authorList>
            <person name="Li Y."/>
        </authorList>
    </citation>
    <scope>NUCLEOTIDE SEQUENCE [LARGE SCALE GENOMIC DNA]</scope>
    <source>
        <strain evidence="1 2">CCBAU 51770</strain>
    </source>
</reference>
<evidence type="ECO:0000313" key="1">
    <source>
        <dbReference type="EMBL" id="RXG97996.1"/>
    </source>
</evidence>
<dbReference type="AlphaFoldDB" id="A0A4Q0QQL4"/>
<gene>
    <name evidence="1" type="ORF">EAS61_14275</name>
</gene>
<sequence>MANASAAIVFVPARAAQVFSSERPCCWRRASLLAVGDGEVLVMGPQRAEADLRVVLTRGVGADA</sequence>
<evidence type="ECO:0000313" key="2">
    <source>
        <dbReference type="Proteomes" id="UP000290174"/>
    </source>
</evidence>